<keyword evidence="4" id="KW-1185">Reference proteome</keyword>
<accession>A0ABS1QUJ9</accession>
<evidence type="ECO:0000313" key="3">
    <source>
        <dbReference type="EMBL" id="MBL1378441.1"/>
    </source>
</evidence>
<dbReference type="RefSeq" id="WP_202086967.1">
    <property type="nucleotide sequence ID" value="NZ_JAERTZ010000026.1"/>
</dbReference>
<organism evidence="3 4">
    <name type="scientific">Zobellella iuensis</name>
    <dbReference type="NCBI Taxonomy" id="2803811"/>
    <lineage>
        <taxon>Bacteria</taxon>
        <taxon>Pseudomonadati</taxon>
        <taxon>Pseudomonadota</taxon>
        <taxon>Gammaproteobacteria</taxon>
        <taxon>Aeromonadales</taxon>
        <taxon>Aeromonadaceae</taxon>
        <taxon>Zobellella</taxon>
    </lineage>
</organism>
<reference evidence="4" key="1">
    <citation type="submission" date="2021-01" db="EMBL/GenBank/DDBJ databases">
        <title>Genome public.</title>
        <authorList>
            <person name="Liu C."/>
            <person name="Sun Q."/>
        </authorList>
    </citation>
    <scope>NUCLEOTIDE SEQUENCE [LARGE SCALE GENOMIC DNA]</scope>
    <source>
        <strain evidence="4">CGMCC 1.18722</strain>
    </source>
</reference>
<evidence type="ECO:0000256" key="1">
    <source>
        <dbReference type="SAM" id="Phobius"/>
    </source>
</evidence>
<feature type="transmembrane region" description="Helical" evidence="1">
    <location>
        <begin position="20"/>
        <end position="42"/>
    </location>
</feature>
<keyword evidence="1" id="KW-1133">Transmembrane helix</keyword>
<proteinExistence type="predicted"/>
<name>A0ABS1QUJ9_9GAMM</name>
<dbReference type="Proteomes" id="UP000638570">
    <property type="component" value="Unassembled WGS sequence"/>
</dbReference>
<feature type="domain" description="TadE-like" evidence="2">
    <location>
        <begin position="14"/>
        <end position="56"/>
    </location>
</feature>
<sequence length="169" mass="17959">MKRTAGTHIKGQVGTTTVEFAIVGAVVFLVLFAVMEVARLMYTWGLLNEVSRRGARLAAVCTVEEGVNGDVSNMVLAQIGGSLPGFAPANLELQYLGADSGTPLAAPAGADEDDIKYVRSRIVNYRYEMILPLTVDLSAWAPDFATTVRTESLGNVLVNGIIEKIPCGA</sequence>
<dbReference type="EMBL" id="JAERTZ010000026">
    <property type="protein sequence ID" value="MBL1378441.1"/>
    <property type="molecule type" value="Genomic_DNA"/>
</dbReference>
<evidence type="ECO:0000259" key="2">
    <source>
        <dbReference type="Pfam" id="PF07811"/>
    </source>
</evidence>
<keyword evidence="1" id="KW-0472">Membrane</keyword>
<dbReference type="InterPro" id="IPR012495">
    <property type="entry name" value="TadE-like_dom"/>
</dbReference>
<comment type="caution">
    <text evidence="3">The sequence shown here is derived from an EMBL/GenBank/DDBJ whole genome shotgun (WGS) entry which is preliminary data.</text>
</comment>
<evidence type="ECO:0000313" key="4">
    <source>
        <dbReference type="Proteomes" id="UP000638570"/>
    </source>
</evidence>
<keyword evidence="1" id="KW-0812">Transmembrane</keyword>
<gene>
    <name evidence="3" type="ORF">JKV55_14060</name>
</gene>
<dbReference type="Pfam" id="PF07811">
    <property type="entry name" value="TadE"/>
    <property type="match status" value="1"/>
</dbReference>
<protein>
    <submittedName>
        <fullName evidence="3">Pilus assembly protein</fullName>
    </submittedName>
</protein>